<keyword evidence="3" id="KW-1185">Reference proteome</keyword>
<reference evidence="2 3" key="1">
    <citation type="journal article" date="2021" name="Commun. Biol.">
        <title>The genome of Shorea leprosula (Dipterocarpaceae) highlights the ecological relevance of drought in aseasonal tropical rainforests.</title>
        <authorList>
            <person name="Ng K.K.S."/>
            <person name="Kobayashi M.J."/>
            <person name="Fawcett J.A."/>
            <person name="Hatakeyama M."/>
            <person name="Paape T."/>
            <person name="Ng C.H."/>
            <person name="Ang C.C."/>
            <person name="Tnah L.H."/>
            <person name="Lee C.T."/>
            <person name="Nishiyama T."/>
            <person name="Sese J."/>
            <person name="O'Brien M.J."/>
            <person name="Copetti D."/>
            <person name="Mohd Noor M.I."/>
            <person name="Ong R.C."/>
            <person name="Putra M."/>
            <person name="Sireger I.Z."/>
            <person name="Indrioko S."/>
            <person name="Kosugi Y."/>
            <person name="Izuno A."/>
            <person name="Isagi Y."/>
            <person name="Lee S.L."/>
            <person name="Shimizu K.K."/>
        </authorList>
    </citation>
    <scope>NUCLEOTIDE SEQUENCE [LARGE SCALE GENOMIC DNA]</scope>
    <source>
        <strain evidence="2">214</strain>
    </source>
</reference>
<comment type="caution">
    <text evidence="2">The sequence shown here is derived from an EMBL/GenBank/DDBJ whole genome shotgun (WGS) entry which is preliminary data.</text>
</comment>
<accession>A0AAV5HYK9</accession>
<dbReference type="AlphaFoldDB" id="A0AAV5HYK9"/>
<feature type="compositionally biased region" description="Polar residues" evidence="1">
    <location>
        <begin position="44"/>
        <end position="61"/>
    </location>
</feature>
<sequence length="133" mass="14554">MASSLNPHSISAKGFEFQAQSWPHLHLQDATPILKTHHELVQRQKGSCENSHPANKSSSVSPVTYSIAMPNAKCQFTPTNANGGNKVPSFYRTPSPLYNHQLPTAIMHSSLIVFHNGFGNSEGSASRLHSEYV</sequence>
<evidence type="ECO:0000256" key="1">
    <source>
        <dbReference type="SAM" id="MobiDB-lite"/>
    </source>
</evidence>
<name>A0AAV5HYK9_9ROSI</name>
<organism evidence="2 3">
    <name type="scientific">Rubroshorea leprosula</name>
    <dbReference type="NCBI Taxonomy" id="152421"/>
    <lineage>
        <taxon>Eukaryota</taxon>
        <taxon>Viridiplantae</taxon>
        <taxon>Streptophyta</taxon>
        <taxon>Embryophyta</taxon>
        <taxon>Tracheophyta</taxon>
        <taxon>Spermatophyta</taxon>
        <taxon>Magnoliopsida</taxon>
        <taxon>eudicotyledons</taxon>
        <taxon>Gunneridae</taxon>
        <taxon>Pentapetalae</taxon>
        <taxon>rosids</taxon>
        <taxon>malvids</taxon>
        <taxon>Malvales</taxon>
        <taxon>Dipterocarpaceae</taxon>
        <taxon>Rubroshorea</taxon>
    </lineage>
</organism>
<gene>
    <name evidence="2" type="ORF">SLEP1_g7432</name>
</gene>
<dbReference type="EMBL" id="BPVZ01000007">
    <property type="protein sequence ID" value="GKU93873.1"/>
    <property type="molecule type" value="Genomic_DNA"/>
</dbReference>
<proteinExistence type="predicted"/>
<evidence type="ECO:0000313" key="2">
    <source>
        <dbReference type="EMBL" id="GKU93873.1"/>
    </source>
</evidence>
<feature type="region of interest" description="Disordered" evidence="1">
    <location>
        <begin position="41"/>
        <end position="61"/>
    </location>
</feature>
<dbReference type="Proteomes" id="UP001054252">
    <property type="component" value="Unassembled WGS sequence"/>
</dbReference>
<evidence type="ECO:0000313" key="3">
    <source>
        <dbReference type="Proteomes" id="UP001054252"/>
    </source>
</evidence>
<protein>
    <submittedName>
        <fullName evidence="2">Uncharacterized protein</fullName>
    </submittedName>
</protein>